<dbReference type="PANTHER" id="PTHR34698:SF2">
    <property type="entry name" value="5-OXOPROLINASE SUBUNIT B"/>
    <property type="match status" value="1"/>
</dbReference>
<organism evidence="5 6">
    <name type="scientific">Panacibacter microcysteis</name>
    <dbReference type="NCBI Taxonomy" id="2793269"/>
    <lineage>
        <taxon>Bacteria</taxon>
        <taxon>Pseudomonadati</taxon>
        <taxon>Bacteroidota</taxon>
        <taxon>Chitinophagia</taxon>
        <taxon>Chitinophagales</taxon>
        <taxon>Chitinophagaceae</taxon>
        <taxon>Panacibacter</taxon>
    </lineage>
</organism>
<gene>
    <name evidence="5" type="primary">pxpB</name>
    <name evidence="5" type="ORF">I5907_20580</name>
</gene>
<dbReference type="Gene3D" id="3.30.1360.40">
    <property type="match status" value="1"/>
</dbReference>
<protein>
    <submittedName>
        <fullName evidence="5">5-oxoprolinase subunit PxpB</fullName>
        <ecNumber evidence="5">3.5.2.9</ecNumber>
    </submittedName>
</protein>
<dbReference type="SUPFAM" id="SSF50891">
    <property type="entry name" value="Cyclophilin-like"/>
    <property type="match status" value="1"/>
</dbReference>
<dbReference type="InterPro" id="IPR029000">
    <property type="entry name" value="Cyclophilin-like_dom_sf"/>
</dbReference>
<dbReference type="EMBL" id="JADWYR010000003">
    <property type="protein sequence ID" value="MBG9378640.1"/>
    <property type="molecule type" value="Genomic_DNA"/>
</dbReference>
<feature type="domain" description="Carboxyltransferase" evidence="4">
    <location>
        <begin position="1"/>
        <end position="205"/>
    </location>
</feature>
<reference evidence="5" key="1">
    <citation type="submission" date="2020-11" db="EMBL/GenBank/DDBJ databases">
        <title>Bacterial whole genome sequence for Panacibacter sp. DH6.</title>
        <authorList>
            <person name="Le V."/>
            <person name="Ko S."/>
            <person name="Ahn C.-Y."/>
            <person name="Oh H.-M."/>
        </authorList>
    </citation>
    <scope>NUCLEOTIDE SEQUENCE</scope>
    <source>
        <strain evidence="5">DH6</strain>
    </source>
</reference>
<dbReference type="PANTHER" id="PTHR34698">
    <property type="entry name" value="5-OXOPROLINASE SUBUNIT B"/>
    <property type="match status" value="1"/>
</dbReference>
<dbReference type="Pfam" id="PF02682">
    <property type="entry name" value="CT_C_D"/>
    <property type="match status" value="1"/>
</dbReference>
<proteinExistence type="predicted"/>
<dbReference type="EC" id="3.5.2.9" evidence="5"/>
<comment type="caution">
    <text evidence="5">The sequence shown here is derived from an EMBL/GenBank/DDBJ whole genome shotgun (WGS) entry which is preliminary data.</text>
</comment>
<evidence type="ECO:0000259" key="4">
    <source>
        <dbReference type="SMART" id="SM00796"/>
    </source>
</evidence>
<evidence type="ECO:0000313" key="5">
    <source>
        <dbReference type="EMBL" id="MBG9378640.1"/>
    </source>
</evidence>
<evidence type="ECO:0000313" key="6">
    <source>
        <dbReference type="Proteomes" id="UP000628448"/>
    </source>
</evidence>
<dbReference type="SUPFAM" id="SSF160467">
    <property type="entry name" value="PH0987 N-terminal domain-like"/>
    <property type="match status" value="1"/>
</dbReference>
<dbReference type="Proteomes" id="UP000628448">
    <property type="component" value="Unassembled WGS sequence"/>
</dbReference>
<keyword evidence="6" id="KW-1185">Reference proteome</keyword>
<evidence type="ECO:0000256" key="2">
    <source>
        <dbReference type="ARBA" id="ARBA00022801"/>
    </source>
</evidence>
<evidence type="ECO:0000256" key="1">
    <source>
        <dbReference type="ARBA" id="ARBA00022741"/>
    </source>
</evidence>
<sequence length="228" mass="25011">MHILGDHAVTVSFGDDIDEDINRKVTTLFHCLKQQKFAGITDLIPAYATLTIVYDIVTIAKEQQDIEGYFNAIVNKALTGQEVPDTLSSHHEIPVCYDVVFAPDLLLVARKNRLSIADVIHIHAGKTYRVYMIGFLPGFAYMGSVDSMIATPRLEKPRQHVAAGSVGIAGSQTGIYPVASPGGWNIIGRTPVKMFNVNNSAPCYLNAGDTVQFVSISKTDFEELINKR</sequence>
<keyword evidence="3" id="KW-0067">ATP-binding</keyword>
<dbReference type="InterPro" id="IPR003833">
    <property type="entry name" value="CT_C_D"/>
</dbReference>
<keyword evidence="1" id="KW-0547">Nucleotide-binding</keyword>
<dbReference type="GO" id="GO:0017168">
    <property type="term" value="F:5-oxoprolinase (ATP-hydrolyzing) activity"/>
    <property type="evidence" value="ECO:0007669"/>
    <property type="project" value="UniProtKB-EC"/>
</dbReference>
<keyword evidence="2 5" id="KW-0378">Hydrolase</keyword>
<accession>A0A931H0A3</accession>
<name>A0A931H0A3_9BACT</name>
<dbReference type="GO" id="GO:0005524">
    <property type="term" value="F:ATP binding"/>
    <property type="evidence" value="ECO:0007669"/>
    <property type="project" value="UniProtKB-KW"/>
</dbReference>
<dbReference type="SMART" id="SM00796">
    <property type="entry name" value="AHS1"/>
    <property type="match status" value="1"/>
</dbReference>
<dbReference type="Gene3D" id="2.40.100.10">
    <property type="entry name" value="Cyclophilin-like"/>
    <property type="match status" value="1"/>
</dbReference>
<evidence type="ECO:0000256" key="3">
    <source>
        <dbReference type="ARBA" id="ARBA00022840"/>
    </source>
</evidence>
<dbReference type="AlphaFoldDB" id="A0A931H0A3"/>
<dbReference type="NCBIfam" id="TIGR00370">
    <property type="entry name" value="5-oxoprolinase subunit PxpB"/>
    <property type="match status" value="1"/>
</dbReference>
<dbReference type="InterPro" id="IPR010016">
    <property type="entry name" value="PxpB"/>
</dbReference>